<evidence type="ECO:0000256" key="4">
    <source>
        <dbReference type="ARBA" id="ARBA00023306"/>
    </source>
</evidence>
<feature type="region of interest" description="Disordered" evidence="7">
    <location>
        <begin position="602"/>
        <end position="638"/>
    </location>
</feature>
<evidence type="ECO:0000313" key="10">
    <source>
        <dbReference type="EMBL" id="TFY62549.1"/>
    </source>
</evidence>
<keyword evidence="2 6" id="KW-0547">Nucleotide-binding</keyword>
<keyword evidence="5" id="KW-0863">Zinc-finger</keyword>
<evidence type="ECO:0008006" key="12">
    <source>
        <dbReference type="Google" id="ProtNLM"/>
    </source>
</evidence>
<feature type="domain" description="Septin-type G" evidence="9">
    <location>
        <begin position="65"/>
        <end position="337"/>
    </location>
</feature>
<dbReference type="GO" id="GO:0032161">
    <property type="term" value="C:cleavage apparatus septin structure"/>
    <property type="evidence" value="ECO:0007669"/>
    <property type="project" value="UniProtKB-ARBA"/>
</dbReference>
<feature type="domain" description="C2H2-type" evidence="8">
    <location>
        <begin position="851"/>
        <end position="878"/>
    </location>
</feature>
<dbReference type="PANTHER" id="PTHR18884">
    <property type="entry name" value="SEPTIN"/>
    <property type="match status" value="1"/>
</dbReference>
<protein>
    <recommendedName>
        <fullName evidence="12">Septin-type G domain-containing protein</fullName>
    </recommendedName>
</protein>
<gene>
    <name evidence="10" type="ORF">EVG20_g6663</name>
</gene>
<name>A0A4Y9YNH9_9AGAM</name>
<dbReference type="GO" id="GO:0000921">
    <property type="term" value="P:septin ring assembly"/>
    <property type="evidence" value="ECO:0007669"/>
    <property type="project" value="UniProtKB-ARBA"/>
</dbReference>
<dbReference type="SUPFAM" id="SSF57667">
    <property type="entry name" value="beta-beta-alpha zinc fingers"/>
    <property type="match status" value="1"/>
</dbReference>
<dbReference type="Gene3D" id="3.40.50.300">
    <property type="entry name" value="P-loop containing nucleotide triphosphate hydrolases"/>
    <property type="match status" value="1"/>
</dbReference>
<sequence>MAAAEVQEIRAQSYVGFDSITQQIEHKLLKRGFQFNVIVVGSWYEAAVKAPGARGDRDCVLTRVVAPRVTCCPAGQTGLGKSTLINTIFASHLIDSKGRREADEPVRQTTEIQTVSHVIAENGVRLRLNIVDTPGYGDQVNNENCWDPIVKYIKDQHSAYLRKELTAMRDRYIQDTRIHCCLYFINPTGHSLRPIDVIVMKKLSEVVNVVPVIAKADSLTLDEREAFKQKIRAELFHHSIRLYPFDTDENDEEEVQLNESIRNMIPFAVVGSERNVIIEGKSVRGRKNRWGVVNVEDEAHCEFVSLRNFLTRTHLQDLIETTAQIHYEAFRSKQLIALKENARPQQIRAYSVDSSGVAHSDRAIRNAFKLEIELQYSHYTPALVNVTRVDSSPPPPPSQYGAQTYATLWPQPVDGSLIDMHVRNHEGFDYETDMLFQQDLMQVLSEQSLRDWEAAWSECRAIHAGAFPADSASSSRMTYVPPNVYDPRVAQGYPSQQRPPYISTTCVPALSTPQPLPYYPPPPYPPPQYSFQPGFIAARPPSIIAHSNWRSSMGWQQQRSQPPHDVALPAMRWAPQCQARDSLAPPMNAASMHTYANATAYMPQHPQQGSPANARQYADPNVVSPPPSLTRSVSIDSTSSGLTILATPSESARASFGSSQSPDCADADAFHIHQWHPSTESSPAGWAGAPGQTAAQTSAPPFSIPLPSGPPSSRKRKLTFDDDNEQGASASTGTNQSKRPKCYQSYEEGSSAVGYPPAGIPMQVAAMAPHKSTVKSRGLPVGEHAPDCDAREGSTDFEQGTGTRPLASGSGFTRRGEATEFPCTDCTQVYKHQTSLKRHRTSKHDPNALKFSCMICKKEFVRKDVWMRHERDHLKKDRK</sequence>
<keyword evidence="1" id="KW-0132">Cell division</keyword>
<dbReference type="PROSITE" id="PS00028">
    <property type="entry name" value="ZINC_FINGER_C2H2_1"/>
    <property type="match status" value="2"/>
</dbReference>
<dbReference type="GO" id="GO:0008270">
    <property type="term" value="F:zinc ion binding"/>
    <property type="evidence" value="ECO:0007669"/>
    <property type="project" value="UniProtKB-KW"/>
</dbReference>
<dbReference type="GO" id="GO:0005525">
    <property type="term" value="F:GTP binding"/>
    <property type="evidence" value="ECO:0007669"/>
    <property type="project" value="UniProtKB-KW"/>
</dbReference>
<evidence type="ECO:0000256" key="5">
    <source>
        <dbReference type="PROSITE-ProRule" id="PRU00042"/>
    </source>
</evidence>
<dbReference type="STRING" id="205917.A0A4Y9YNH9"/>
<dbReference type="PROSITE" id="PS50157">
    <property type="entry name" value="ZINC_FINGER_C2H2_2"/>
    <property type="match status" value="2"/>
</dbReference>
<dbReference type="GO" id="GO:0051301">
    <property type="term" value="P:cell division"/>
    <property type="evidence" value="ECO:0007669"/>
    <property type="project" value="UniProtKB-KW"/>
</dbReference>
<evidence type="ECO:0000256" key="2">
    <source>
        <dbReference type="ARBA" id="ARBA00022741"/>
    </source>
</evidence>
<proteinExistence type="inferred from homology"/>
<dbReference type="InterPro" id="IPR030379">
    <property type="entry name" value="G_SEPTIN_dom"/>
</dbReference>
<dbReference type="CDD" id="cd01850">
    <property type="entry name" value="CDC_Septin"/>
    <property type="match status" value="1"/>
</dbReference>
<dbReference type="OrthoDB" id="416553at2759"/>
<dbReference type="InterPro" id="IPR027417">
    <property type="entry name" value="P-loop_NTPase"/>
</dbReference>
<keyword evidence="5" id="KW-0479">Metal-binding</keyword>
<keyword evidence="5" id="KW-0862">Zinc</keyword>
<evidence type="ECO:0000256" key="6">
    <source>
        <dbReference type="RuleBase" id="RU004560"/>
    </source>
</evidence>
<dbReference type="FunFam" id="3.40.50.300:FF:000260">
    <property type="entry name" value="Cell division control 10"/>
    <property type="match status" value="1"/>
</dbReference>
<evidence type="ECO:0000259" key="8">
    <source>
        <dbReference type="PROSITE" id="PS50157"/>
    </source>
</evidence>
<dbReference type="Pfam" id="PF00096">
    <property type="entry name" value="zf-C2H2"/>
    <property type="match status" value="1"/>
</dbReference>
<dbReference type="Proteomes" id="UP000298327">
    <property type="component" value="Unassembled WGS sequence"/>
</dbReference>
<feature type="region of interest" description="Disordered" evidence="7">
    <location>
        <begin position="789"/>
        <end position="813"/>
    </location>
</feature>
<dbReference type="EMBL" id="SEOQ01000458">
    <property type="protein sequence ID" value="TFY62549.1"/>
    <property type="molecule type" value="Genomic_DNA"/>
</dbReference>
<organism evidence="10 11">
    <name type="scientific">Dentipellis fragilis</name>
    <dbReference type="NCBI Taxonomy" id="205917"/>
    <lineage>
        <taxon>Eukaryota</taxon>
        <taxon>Fungi</taxon>
        <taxon>Dikarya</taxon>
        <taxon>Basidiomycota</taxon>
        <taxon>Agaricomycotina</taxon>
        <taxon>Agaricomycetes</taxon>
        <taxon>Russulales</taxon>
        <taxon>Hericiaceae</taxon>
        <taxon>Dentipellis</taxon>
    </lineage>
</organism>
<dbReference type="InterPro" id="IPR016491">
    <property type="entry name" value="Septin"/>
</dbReference>
<reference evidence="10 11" key="1">
    <citation type="submission" date="2019-02" db="EMBL/GenBank/DDBJ databases">
        <title>Genome sequencing of the rare red list fungi Dentipellis fragilis.</title>
        <authorList>
            <person name="Buettner E."/>
            <person name="Kellner H."/>
        </authorList>
    </citation>
    <scope>NUCLEOTIDE SEQUENCE [LARGE SCALE GENOMIC DNA]</scope>
    <source>
        <strain evidence="10 11">DSM 105465</strain>
    </source>
</reference>
<evidence type="ECO:0000256" key="3">
    <source>
        <dbReference type="ARBA" id="ARBA00023134"/>
    </source>
</evidence>
<evidence type="ECO:0000313" key="11">
    <source>
        <dbReference type="Proteomes" id="UP000298327"/>
    </source>
</evidence>
<dbReference type="Gene3D" id="3.30.160.60">
    <property type="entry name" value="Classic Zinc Finger"/>
    <property type="match status" value="1"/>
</dbReference>
<dbReference type="InterPro" id="IPR013087">
    <property type="entry name" value="Znf_C2H2_type"/>
</dbReference>
<dbReference type="SUPFAM" id="SSF52540">
    <property type="entry name" value="P-loop containing nucleoside triphosphate hydrolases"/>
    <property type="match status" value="1"/>
</dbReference>
<dbReference type="PROSITE" id="PS51719">
    <property type="entry name" value="G_SEPTIN"/>
    <property type="match status" value="1"/>
</dbReference>
<dbReference type="InterPro" id="IPR036236">
    <property type="entry name" value="Znf_C2H2_sf"/>
</dbReference>
<keyword evidence="11" id="KW-1185">Reference proteome</keyword>
<evidence type="ECO:0000259" key="9">
    <source>
        <dbReference type="PROSITE" id="PS51719"/>
    </source>
</evidence>
<feature type="domain" description="C2H2-type" evidence="8">
    <location>
        <begin position="821"/>
        <end position="844"/>
    </location>
</feature>
<dbReference type="Pfam" id="PF00735">
    <property type="entry name" value="Septin"/>
    <property type="match status" value="1"/>
</dbReference>
<keyword evidence="4" id="KW-0131">Cell cycle</keyword>
<dbReference type="AlphaFoldDB" id="A0A4Y9YNH9"/>
<evidence type="ECO:0000256" key="1">
    <source>
        <dbReference type="ARBA" id="ARBA00022618"/>
    </source>
</evidence>
<feature type="compositionally biased region" description="Polar residues" evidence="7">
    <location>
        <begin position="726"/>
        <end position="737"/>
    </location>
</feature>
<comment type="caution">
    <text evidence="10">The sequence shown here is derived from an EMBL/GenBank/DDBJ whole genome shotgun (WGS) entry which is preliminary data.</text>
</comment>
<comment type="similarity">
    <text evidence="6">Belongs to the TRAFAC class TrmE-Era-EngA-EngB-Septin-like GTPase superfamily. Septin GTPase family.</text>
</comment>
<feature type="compositionally biased region" description="Polar residues" evidence="7">
    <location>
        <begin position="629"/>
        <end position="638"/>
    </location>
</feature>
<accession>A0A4Y9YNH9</accession>
<feature type="region of interest" description="Disordered" evidence="7">
    <location>
        <begin position="676"/>
        <end position="750"/>
    </location>
</feature>
<keyword evidence="3 6" id="KW-0342">GTP-binding</keyword>
<dbReference type="GO" id="GO:0043934">
    <property type="term" value="P:sporulation"/>
    <property type="evidence" value="ECO:0007669"/>
    <property type="project" value="UniProtKB-ARBA"/>
</dbReference>
<dbReference type="SMART" id="SM00355">
    <property type="entry name" value="ZnF_C2H2"/>
    <property type="match status" value="2"/>
</dbReference>
<evidence type="ECO:0000256" key="7">
    <source>
        <dbReference type="SAM" id="MobiDB-lite"/>
    </source>
</evidence>